<organism evidence="1 2">
    <name type="scientific">Gossypium tomentosum</name>
    <name type="common">Hawaiian cotton</name>
    <name type="synonym">Gossypium sandvicense</name>
    <dbReference type="NCBI Taxonomy" id="34277"/>
    <lineage>
        <taxon>Eukaryota</taxon>
        <taxon>Viridiplantae</taxon>
        <taxon>Streptophyta</taxon>
        <taxon>Embryophyta</taxon>
        <taxon>Tracheophyta</taxon>
        <taxon>Spermatophyta</taxon>
        <taxon>Magnoliopsida</taxon>
        <taxon>eudicotyledons</taxon>
        <taxon>Gunneridae</taxon>
        <taxon>Pentapetalae</taxon>
        <taxon>rosids</taxon>
        <taxon>malvids</taxon>
        <taxon>Malvales</taxon>
        <taxon>Malvaceae</taxon>
        <taxon>Malvoideae</taxon>
        <taxon>Gossypium</taxon>
    </lineage>
</organism>
<accession>A0A5D2IPU2</accession>
<proteinExistence type="predicted"/>
<reference evidence="1 2" key="1">
    <citation type="submission" date="2019-07" db="EMBL/GenBank/DDBJ databases">
        <title>WGS assembly of Gossypium tomentosum.</title>
        <authorList>
            <person name="Chen Z.J."/>
            <person name="Sreedasyam A."/>
            <person name="Ando A."/>
            <person name="Song Q."/>
            <person name="De L."/>
            <person name="Hulse-Kemp A."/>
            <person name="Ding M."/>
            <person name="Ye W."/>
            <person name="Kirkbride R."/>
            <person name="Jenkins J."/>
            <person name="Plott C."/>
            <person name="Lovell J."/>
            <person name="Lin Y.-M."/>
            <person name="Vaughn R."/>
            <person name="Liu B."/>
            <person name="Li W."/>
            <person name="Simpson S."/>
            <person name="Scheffler B."/>
            <person name="Saski C."/>
            <person name="Grover C."/>
            <person name="Hu G."/>
            <person name="Conover J."/>
            <person name="Carlson J."/>
            <person name="Shu S."/>
            <person name="Boston L."/>
            <person name="Williams M."/>
            <person name="Peterson D."/>
            <person name="Mcgee K."/>
            <person name="Jones D."/>
            <person name="Wendel J."/>
            <person name="Stelly D."/>
            <person name="Grimwood J."/>
            <person name="Schmutz J."/>
        </authorList>
    </citation>
    <scope>NUCLEOTIDE SEQUENCE [LARGE SCALE GENOMIC DNA]</scope>
    <source>
        <strain evidence="1">7179.01</strain>
    </source>
</reference>
<dbReference type="AlphaFoldDB" id="A0A5D2IPU2"/>
<name>A0A5D2IPU2_GOSTO</name>
<dbReference type="GO" id="GO:0003676">
    <property type="term" value="F:nucleic acid binding"/>
    <property type="evidence" value="ECO:0007669"/>
    <property type="project" value="InterPro"/>
</dbReference>
<evidence type="ECO:0008006" key="3">
    <source>
        <dbReference type="Google" id="ProtNLM"/>
    </source>
</evidence>
<dbReference type="PANTHER" id="PTHR42648">
    <property type="entry name" value="TRANSPOSASE, PUTATIVE-RELATED"/>
    <property type="match status" value="1"/>
</dbReference>
<dbReference type="Gene3D" id="3.30.420.10">
    <property type="entry name" value="Ribonuclease H-like superfamily/Ribonuclease H"/>
    <property type="match status" value="1"/>
</dbReference>
<gene>
    <name evidence="1" type="ORF">ES332_D11G187800v1</name>
</gene>
<dbReference type="InterPro" id="IPR039537">
    <property type="entry name" value="Retrotran_Ty1/copia-like"/>
</dbReference>
<protein>
    <recommendedName>
        <fullName evidence="3">GAG-pre-integrase domain-containing protein</fullName>
    </recommendedName>
</protein>
<dbReference type="EMBL" id="CM017633">
    <property type="protein sequence ID" value="TYH44345.1"/>
    <property type="molecule type" value="Genomic_DNA"/>
</dbReference>
<dbReference type="InterPro" id="IPR036397">
    <property type="entry name" value="RNaseH_sf"/>
</dbReference>
<sequence length="143" mass="16107">MLLTGRIRDGLYQFSVPDVSSSSNGVLFAAHSQIQPKVPDCPVFALWHNLLSYSSASVVKTVLNKCNIVSNKYSFDGFCTACQQGRSHKLPFSVSTTNCLPFELIISDIWGPGSVAYDDKRYYVSFIDMGSRFTWIYLLRQKF</sequence>
<evidence type="ECO:0000313" key="1">
    <source>
        <dbReference type="EMBL" id="TYH44345.1"/>
    </source>
</evidence>
<dbReference type="PANTHER" id="PTHR42648:SF26">
    <property type="entry name" value="INTEGRASE CATALYTIC DOMAIN-CONTAINING PROTEIN"/>
    <property type="match status" value="1"/>
</dbReference>
<evidence type="ECO:0000313" key="2">
    <source>
        <dbReference type="Proteomes" id="UP000322667"/>
    </source>
</evidence>
<keyword evidence="2" id="KW-1185">Reference proteome</keyword>
<dbReference type="Proteomes" id="UP000322667">
    <property type="component" value="Chromosome D11"/>
</dbReference>